<dbReference type="RefSeq" id="WP_073032255.1">
    <property type="nucleotide sequence ID" value="NZ_BMLR01000001.1"/>
</dbReference>
<dbReference type="AlphaFoldDB" id="A0A1M6XLF1"/>
<reference evidence="2 3" key="1">
    <citation type="submission" date="2016-11" db="EMBL/GenBank/DDBJ databases">
        <authorList>
            <person name="Jaros S."/>
            <person name="Januszkiewicz K."/>
            <person name="Wedrychowicz H."/>
        </authorList>
    </citation>
    <scope>NUCLEOTIDE SEQUENCE [LARGE SCALE GENOMIC DNA]</scope>
    <source>
        <strain evidence="2 3">DSM 29589</strain>
    </source>
</reference>
<keyword evidence="3" id="KW-1185">Reference proteome</keyword>
<evidence type="ECO:0000313" key="2">
    <source>
        <dbReference type="EMBL" id="SHL06726.1"/>
    </source>
</evidence>
<sequence length="88" mass="9055">MGAGTVIVSVIAIAVVTAVLAVLRAKTDTLSPRGCEPGQGDQLIDIAYCSGGLGGGHGGVMRVTRDPQQYARAFVPRHASGKRHQTGK</sequence>
<name>A0A1M6XLF1_9RHOB</name>
<feature type="transmembrane region" description="Helical" evidence="1">
    <location>
        <begin position="6"/>
        <end position="23"/>
    </location>
</feature>
<proteinExistence type="predicted"/>
<evidence type="ECO:0000313" key="3">
    <source>
        <dbReference type="Proteomes" id="UP000183974"/>
    </source>
</evidence>
<keyword evidence="1" id="KW-0812">Transmembrane</keyword>
<keyword evidence="1" id="KW-0472">Membrane</keyword>
<organism evidence="2 3">
    <name type="scientific">Roseovarius pacificus</name>
    <dbReference type="NCBI Taxonomy" id="337701"/>
    <lineage>
        <taxon>Bacteria</taxon>
        <taxon>Pseudomonadati</taxon>
        <taxon>Pseudomonadota</taxon>
        <taxon>Alphaproteobacteria</taxon>
        <taxon>Rhodobacterales</taxon>
        <taxon>Roseobacteraceae</taxon>
        <taxon>Roseovarius</taxon>
    </lineage>
</organism>
<keyword evidence="1" id="KW-1133">Transmembrane helix</keyword>
<protein>
    <submittedName>
        <fullName evidence="2">Uncharacterized protein</fullName>
    </submittedName>
</protein>
<gene>
    <name evidence="2" type="ORF">SAMN05444398_101469</name>
</gene>
<dbReference type="Proteomes" id="UP000183974">
    <property type="component" value="Unassembled WGS sequence"/>
</dbReference>
<accession>A0A1M6XLF1</accession>
<evidence type="ECO:0000256" key="1">
    <source>
        <dbReference type="SAM" id="Phobius"/>
    </source>
</evidence>
<dbReference type="STRING" id="337701.SAMN05444398_101469"/>
<dbReference type="EMBL" id="FRBR01000001">
    <property type="protein sequence ID" value="SHL06726.1"/>
    <property type="molecule type" value="Genomic_DNA"/>
</dbReference>